<comment type="catalytic activity">
    <reaction evidence="6">
        <text>arsenic triglutathione + [thioredoxin]-dithiol + S-adenosyl-L-methionine + 2 H2O = methylarsonous acid + [thioredoxin]-disulfide + 3 glutathione + S-adenosyl-L-homocysteine + H(+)</text>
        <dbReference type="Rhea" id="RHEA:69460"/>
        <dbReference type="Rhea" id="RHEA-COMP:10698"/>
        <dbReference type="Rhea" id="RHEA-COMP:10700"/>
        <dbReference type="ChEBI" id="CHEBI:15377"/>
        <dbReference type="ChEBI" id="CHEBI:15378"/>
        <dbReference type="ChEBI" id="CHEBI:17826"/>
        <dbReference type="ChEBI" id="CHEBI:29950"/>
        <dbReference type="ChEBI" id="CHEBI:50058"/>
        <dbReference type="ChEBI" id="CHEBI:57856"/>
        <dbReference type="ChEBI" id="CHEBI:57925"/>
        <dbReference type="ChEBI" id="CHEBI:59789"/>
        <dbReference type="ChEBI" id="CHEBI:183640"/>
        <dbReference type="EC" id="2.1.1.137"/>
    </reaction>
</comment>
<dbReference type="PANTHER" id="PTHR43675">
    <property type="entry name" value="ARSENITE METHYLTRANSFERASE"/>
    <property type="match status" value="1"/>
</dbReference>
<dbReference type="GO" id="GO:0032259">
    <property type="term" value="P:methylation"/>
    <property type="evidence" value="ECO:0007669"/>
    <property type="project" value="UniProtKB-KW"/>
</dbReference>
<dbReference type="Proteomes" id="UP000641152">
    <property type="component" value="Unassembled WGS sequence"/>
</dbReference>
<dbReference type="RefSeq" id="WP_192394211.1">
    <property type="nucleotide sequence ID" value="NZ_CAJHIU010000002.1"/>
</dbReference>
<evidence type="ECO:0000256" key="7">
    <source>
        <dbReference type="ARBA" id="ARBA00047943"/>
    </source>
</evidence>
<dbReference type="PANTHER" id="PTHR43675:SF8">
    <property type="entry name" value="ARSENITE METHYLTRANSFERASE"/>
    <property type="match status" value="1"/>
</dbReference>
<evidence type="ECO:0000256" key="4">
    <source>
        <dbReference type="ARBA" id="ARBA00034521"/>
    </source>
</evidence>
<dbReference type="Pfam" id="PF13847">
    <property type="entry name" value="Methyltransf_31"/>
    <property type="match status" value="1"/>
</dbReference>
<comment type="catalytic activity">
    <reaction evidence="8">
        <text>arsenic triglutathione + 3 [thioredoxin]-dithiol + 3 S-adenosyl-L-methionine = trimethylarsine + 3 [thioredoxin]-disulfide + 3 glutathione + 3 S-adenosyl-L-homocysteine + 3 H(+)</text>
        <dbReference type="Rhea" id="RHEA:69432"/>
        <dbReference type="Rhea" id="RHEA-COMP:10698"/>
        <dbReference type="Rhea" id="RHEA-COMP:10700"/>
        <dbReference type="ChEBI" id="CHEBI:15378"/>
        <dbReference type="ChEBI" id="CHEBI:27130"/>
        <dbReference type="ChEBI" id="CHEBI:29950"/>
        <dbReference type="ChEBI" id="CHEBI:50058"/>
        <dbReference type="ChEBI" id="CHEBI:57856"/>
        <dbReference type="ChEBI" id="CHEBI:57925"/>
        <dbReference type="ChEBI" id="CHEBI:59789"/>
        <dbReference type="ChEBI" id="CHEBI:183640"/>
        <dbReference type="EC" id="2.1.1.137"/>
    </reaction>
</comment>
<gene>
    <name evidence="10" type="ORF">EBB_12805</name>
</gene>
<dbReference type="Gene3D" id="3.40.50.150">
    <property type="entry name" value="Vaccinia Virus protein VP39"/>
    <property type="match status" value="1"/>
</dbReference>
<evidence type="ECO:0000313" key="10">
    <source>
        <dbReference type="EMBL" id="MBD9361389.1"/>
    </source>
</evidence>
<organism evidence="10 11">
    <name type="scientific">Methylomonas fluvii</name>
    <dbReference type="NCBI Taxonomy" id="1854564"/>
    <lineage>
        <taxon>Bacteria</taxon>
        <taxon>Pseudomonadati</taxon>
        <taxon>Pseudomonadota</taxon>
        <taxon>Gammaproteobacteria</taxon>
        <taxon>Methylococcales</taxon>
        <taxon>Methylococcaceae</taxon>
        <taxon>Methylomonas</taxon>
    </lineage>
</organism>
<keyword evidence="2" id="KW-0949">S-adenosyl-L-methionine</keyword>
<reference evidence="10 11" key="1">
    <citation type="submission" date="2020-09" db="EMBL/GenBank/DDBJ databases">
        <title>Methylomonas albis sp. nov. and Methylomonas fluvii sp. nov.: Two cold-adapted methanotrophs from the River Elbe and an amended description of Methylovulum psychrotolerans strain Eb1.</title>
        <authorList>
            <person name="Bussmann I.K."/>
            <person name="Klings K.-W."/>
            <person name="Warnstedt J."/>
            <person name="Hoppert M."/>
            <person name="Saborowski A."/>
            <person name="Horn F."/>
            <person name="Liebner S."/>
        </authorList>
    </citation>
    <scope>NUCLEOTIDE SEQUENCE [LARGE SCALE GENOMIC DNA]</scope>
    <source>
        <strain evidence="10 11">EbB</strain>
    </source>
</reference>
<evidence type="ECO:0000256" key="8">
    <source>
        <dbReference type="ARBA" id="ARBA00048428"/>
    </source>
</evidence>
<dbReference type="CDD" id="cd02440">
    <property type="entry name" value="AdoMet_MTases"/>
    <property type="match status" value="1"/>
</dbReference>
<evidence type="ECO:0000256" key="5">
    <source>
        <dbReference type="ARBA" id="ARBA00034545"/>
    </source>
</evidence>
<comment type="catalytic activity">
    <reaction evidence="7">
        <text>arsenic triglutathione + 2 [thioredoxin]-dithiol + 2 S-adenosyl-L-methionine + H2O = dimethylarsinous acid + 2 [thioredoxin]-disulfide + 3 glutathione + 2 S-adenosyl-L-homocysteine + 2 H(+)</text>
        <dbReference type="Rhea" id="RHEA:69464"/>
        <dbReference type="Rhea" id="RHEA-COMP:10698"/>
        <dbReference type="Rhea" id="RHEA-COMP:10700"/>
        <dbReference type="ChEBI" id="CHEBI:15377"/>
        <dbReference type="ChEBI" id="CHEBI:15378"/>
        <dbReference type="ChEBI" id="CHEBI:23808"/>
        <dbReference type="ChEBI" id="CHEBI:29950"/>
        <dbReference type="ChEBI" id="CHEBI:50058"/>
        <dbReference type="ChEBI" id="CHEBI:57856"/>
        <dbReference type="ChEBI" id="CHEBI:57925"/>
        <dbReference type="ChEBI" id="CHEBI:59789"/>
        <dbReference type="ChEBI" id="CHEBI:183640"/>
        <dbReference type="EC" id="2.1.1.137"/>
    </reaction>
</comment>
<keyword evidence="1" id="KW-0808">Transferase</keyword>
<proteinExistence type="inferred from homology"/>
<evidence type="ECO:0000256" key="3">
    <source>
        <dbReference type="ARBA" id="ARBA00034487"/>
    </source>
</evidence>
<accession>A0ABR9DGJ8</accession>
<dbReference type="GO" id="GO:0008168">
    <property type="term" value="F:methyltransferase activity"/>
    <property type="evidence" value="ECO:0007669"/>
    <property type="project" value="UniProtKB-KW"/>
</dbReference>
<comment type="caution">
    <text evidence="10">The sequence shown here is derived from an EMBL/GenBank/DDBJ whole genome shotgun (WGS) entry which is preliminary data.</text>
</comment>
<protein>
    <recommendedName>
        <fullName evidence="5">Arsenite methyltransferase</fullName>
        <ecNumber evidence="4">2.1.1.137</ecNumber>
    </recommendedName>
</protein>
<evidence type="ECO:0000256" key="6">
    <source>
        <dbReference type="ARBA" id="ARBA00047941"/>
    </source>
</evidence>
<dbReference type="InterPro" id="IPR029063">
    <property type="entry name" value="SAM-dependent_MTases_sf"/>
</dbReference>
<dbReference type="InterPro" id="IPR025714">
    <property type="entry name" value="Methyltranfer_dom"/>
</dbReference>
<evidence type="ECO:0000256" key="1">
    <source>
        <dbReference type="ARBA" id="ARBA00022679"/>
    </source>
</evidence>
<dbReference type="EC" id="2.1.1.137" evidence="4"/>
<evidence type="ECO:0000259" key="9">
    <source>
        <dbReference type="Pfam" id="PF13847"/>
    </source>
</evidence>
<dbReference type="EMBL" id="JACXST010000002">
    <property type="protein sequence ID" value="MBD9361389.1"/>
    <property type="molecule type" value="Genomic_DNA"/>
</dbReference>
<evidence type="ECO:0000313" key="11">
    <source>
        <dbReference type="Proteomes" id="UP000641152"/>
    </source>
</evidence>
<feature type="domain" description="Methyltransferase" evidence="9">
    <location>
        <begin position="68"/>
        <end position="217"/>
    </location>
</feature>
<name>A0ABR9DGJ8_9GAMM</name>
<dbReference type="SUPFAM" id="SSF53335">
    <property type="entry name" value="S-adenosyl-L-methionine-dependent methyltransferases"/>
    <property type="match status" value="1"/>
</dbReference>
<comment type="similarity">
    <text evidence="3">Belongs to the methyltransferase superfamily. Arsenite methyltransferase family.</text>
</comment>
<evidence type="ECO:0000256" key="2">
    <source>
        <dbReference type="ARBA" id="ARBA00022691"/>
    </source>
</evidence>
<sequence length="347" mass="38306">MTTSIEISESVRHYYGQVLQSSNDLKTSACCSIDTMPSYLKALLASLHPEVLERFYGCGSPLPPALTGKTVLDLGCGTGRDCYLLSKLVGAKGRVIGVDMTPEQLEVAVRHRDWHAERFGFANVEFLHGHIENLHTVGIADNSIDVVVSNCVINLSPEKPSVLAEIFRVLKPGGELYFSDVFADRRIPFALRQDPVLLGECLGGALYWEDFRRILQDLGCPDVRKAKQNPISIDDPDVFAKIGMVKFDSVTVRAFKMPLEDRCEDFGQVATYLGTIEQHPHSFDLDDHHHFETGRPLRVCGNTADMLAGSRYGEHFQILGDKTRHFGLFDCSPGPGSESAKADSACC</sequence>
<dbReference type="InterPro" id="IPR026669">
    <property type="entry name" value="Arsenite_MeTrfase-like"/>
</dbReference>
<keyword evidence="11" id="KW-1185">Reference proteome</keyword>
<dbReference type="Gene3D" id="3.40.5.100">
    <property type="match status" value="1"/>
</dbReference>
<keyword evidence="10" id="KW-0489">Methyltransferase</keyword>